<feature type="transmembrane region" description="Helical" evidence="1">
    <location>
        <begin position="207"/>
        <end position="228"/>
    </location>
</feature>
<dbReference type="Proteomes" id="UP000187506">
    <property type="component" value="Chromosome"/>
</dbReference>
<protein>
    <submittedName>
        <fullName evidence="2">Uncharacterized protein</fullName>
    </submittedName>
</protein>
<gene>
    <name evidence="2" type="ORF">BWR22_10125</name>
</gene>
<feature type="transmembrane region" description="Helical" evidence="1">
    <location>
        <begin position="146"/>
        <end position="168"/>
    </location>
</feature>
<dbReference type="KEGG" id="lvn:BWR22_10125"/>
<keyword evidence="1" id="KW-0472">Membrane</keyword>
<reference evidence="2 3" key="1">
    <citation type="submission" date="2017-01" db="EMBL/GenBank/DDBJ databases">
        <title>Complete genome of Lacinutrix venerupis DOK2-8 isolated from seawater in Dokdo.</title>
        <authorList>
            <person name="Chi W.-J."/>
            <person name="Kim J.H."/>
        </authorList>
    </citation>
    <scope>NUCLEOTIDE SEQUENCE [LARGE SCALE GENOMIC DNA]</scope>
    <source>
        <strain evidence="2 3">DOK2-8</strain>
    </source>
</reference>
<evidence type="ECO:0000256" key="1">
    <source>
        <dbReference type="SAM" id="Phobius"/>
    </source>
</evidence>
<organism evidence="2 3">
    <name type="scientific">Lacinutrix venerupis</name>
    <dbReference type="NCBI Taxonomy" id="1486034"/>
    <lineage>
        <taxon>Bacteria</taxon>
        <taxon>Pseudomonadati</taxon>
        <taxon>Bacteroidota</taxon>
        <taxon>Flavobacteriia</taxon>
        <taxon>Flavobacteriales</taxon>
        <taxon>Flavobacteriaceae</taxon>
        <taxon>Lacinutrix</taxon>
    </lineage>
</organism>
<feature type="transmembrane region" description="Helical" evidence="1">
    <location>
        <begin position="80"/>
        <end position="101"/>
    </location>
</feature>
<keyword evidence="3" id="KW-1185">Reference proteome</keyword>
<dbReference type="AlphaFoldDB" id="A0AAC9PXB1"/>
<keyword evidence="1" id="KW-1133">Transmembrane helix</keyword>
<keyword evidence="1" id="KW-0812">Transmembrane</keyword>
<proteinExistence type="predicted"/>
<accession>A0AAC9PXB1</accession>
<feature type="transmembrane region" description="Helical" evidence="1">
    <location>
        <begin position="113"/>
        <end position="131"/>
    </location>
</feature>
<name>A0AAC9PXB1_9FLAO</name>
<feature type="transmembrane region" description="Helical" evidence="1">
    <location>
        <begin position="54"/>
        <end position="74"/>
    </location>
</feature>
<evidence type="ECO:0000313" key="2">
    <source>
        <dbReference type="EMBL" id="APY00653.1"/>
    </source>
</evidence>
<sequence length="239" mass="27997">MSKQIRFIIVAAIIILIIVLLDVFGFSTISYNLELMFVPVLALFYFFKKGAKSITLILFFLCYTVGELVSMFLYNPDENIYYYLCNISYIMAYFFLILYVVNSLNFKIIFKKYLFYFIVLLVLSVYILYFFKNLVEPINFESQVELAVHIVEFLYNLSLVVLLSLSFLSYIQSSVRERLVLFLSCFLIAFSEFILIAYYFIDEDTPLGYVSTVFFFFGVSLLYSHILIAPEEETNSLLV</sequence>
<feature type="transmembrane region" description="Helical" evidence="1">
    <location>
        <begin position="7"/>
        <end position="25"/>
    </location>
</feature>
<dbReference type="EMBL" id="CP019352">
    <property type="protein sequence ID" value="APY00653.1"/>
    <property type="molecule type" value="Genomic_DNA"/>
</dbReference>
<feature type="transmembrane region" description="Helical" evidence="1">
    <location>
        <begin position="31"/>
        <end position="47"/>
    </location>
</feature>
<feature type="transmembrane region" description="Helical" evidence="1">
    <location>
        <begin position="180"/>
        <end position="201"/>
    </location>
</feature>
<evidence type="ECO:0000313" key="3">
    <source>
        <dbReference type="Proteomes" id="UP000187506"/>
    </source>
</evidence>